<comment type="similarity">
    <text evidence="5">Belongs to the bacterial ribosomal protein bL25 family. CTC subfamily.</text>
</comment>
<comment type="caution">
    <text evidence="9">The sequence shown here is derived from an EMBL/GenBank/DDBJ whole genome shotgun (WGS) entry which is preliminary data.</text>
</comment>
<keyword evidence="3 5" id="KW-0689">Ribosomal protein</keyword>
<dbReference type="Pfam" id="PF14693">
    <property type="entry name" value="Ribosomal_TL5_C"/>
    <property type="match status" value="1"/>
</dbReference>
<dbReference type="PANTHER" id="PTHR33284">
    <property type="entry name" value="RIBOSOMAL PROTEIN L25/GLN-TRNA SYNTHETASE, ANTI-CODON-BINDING DOMAIN-CONTAINING PROTEIN"/>
    <property type="match status" value="1"/>
</dbReference>
<evidence type="ECO:0000259" key="7">
    <source>
        <dbReference type="Pfam" id="PF01386"/>
    </source>
</evidence>
<feature type="region of interest" description="Disordered" evidence="6">
    <location>
        <begin position="221"/>
        <end position="259"/>
    </location>
</feature>
<evidence type="ECO:0000259" key="8">
    <source>
        <dbReference type="Pfam" id="PF14693"/>
    </source>
</evidence>
<dbReference type="GO" id="GO:0022625">
    <property type="term" value="C:cytosolic large ribosomal subunit"/>
    <property type="evidence" value="ECO:0007669"/>
    <property type="project" value="TreeGrafter"/>
</dbReference>
<dbReference type="HAMAP" id="MF_01334">
    <property type="entry name" value="Ribosomal_bL25_CTC"/>
    <property type="match status" value="1"/>
</dbReference>
<keyword evidence="4 5" id="KW-0687">Ribonucleoprotein</keyword>
<evidence type="ECO:0000256" key="1">
    <source>
        <dbReference type="ARBA" id="ARBA00022730"/>
    </source>
</evidence>
<proteinExistence type="inferred from homology"/>
<dbReference type="SUPFAM" id="SSF50715">
    <property type="entry name" value="Ribosomal protein L25-like"/>
    <property type="match status" value="1"/>
</dbReference>
<dbReference type="PANTHER" id="PTHR33284:SF1">
    <property type="entry name" value="RIBOSOMAL PROTEIN L25_GLN-TRNA SYNTHETASE, ANTI-CODON-BINDING DOMAIN-CONTAINING PROTEIN"/>
    <property type="match status" value="1"/>
</dbReference>
<dbReference type="InterPro" id="IPR001021">
    <property type="entry name" value="Ribosomal_bL25_long"/>
</dbReference>
<reference evidence="9 10" key="1">
    <citation type="journal article" date="2016" name="Nat. Commun.">
        <title>Thousands of microbial genomes shed light on interconnected biogeochemical processes in an aquifer system.</title>
        <authorList>
            <person name="Anantharaman K."/>
            <person name="Brown C.T."/>
            <person name="Hug L.A."/>
            <person name="Sharon I."/>
            <person name="Castelle C.J."/>
            <person name="Probst A.J."/>
            <person name="Thomas B.C."/>
            <person name="Singh A."/>
            <person name="Wilkins M.J."/>
            <person name="Karaoz U."/>
            <person name="Brodie E.L."/>
            <person name="Williams K.H."/>
            <person name="Hubbard S.S."/>
            <person name="Banfield J.F."/>
        </authorList>
    </citation>
    <scope>NUCLEOTIDE SEQUENCE [LARGE SCALE GENOMIC DNA]</scope>
</reference>
<evidence type="ECO:0000313" key="10">
    <source>
        <dbReference type="Proteomes" id="UP000177573"/>
    </source>
</evidence>
<dbReference type="Gene3D" id="2.170.120.20">
    <property type="entry name" value="Ribosomal protein L25, beta domain"/>
    <property type="match status" value="1"/>
</dbReference>
<dbReference type="InterPro" id="IPR029751">
    <property type="entry name" value="Ribosomal_L25_dom"/>
</dbReference>
<feature type="compositionally biased region" description="Low complexity" evidence="6">
    <location>
        <begin position="237"/>
        <end position="248"/>
    </location>
</feature>
<dbReference type="AlphaFoldDB" id="A0A1G2DM69"/>
<feature type="domain" description="Large ribosomal subunit protein bL25 beta" evidence="8">
    <location>
        <begin position="118"/>
        <end position="201"/>
    </location>
</feature>
<dbReference type="NCBIfam" id="TIGR00731">
    <property type="entry name" value="bL25_bact_ctc"/>
    <property type="match status" value="1"/>
</dbReference>
<dbReference type="Gene3D" id="2.40.240.10">
    <property type="entry name" value="Ribosomal Protein L25, Chain P"/>
    <property type="match status" value="1"/>
</dbReference>
<feature type="domain" description="Large ribosomal subunit protein bL25 L25" evidence="7">
    <location>
        <begin position="23"/>
        <end position="109"/>
    </location>
</feature>
<evidence type="ECO:0000256" key="2">
    <source>
        <dbReference type="ARBA" id="ARBA00022884"/>
    </source>
</evidence>
<protein>
    <recommendedName>
        <fullName evidence="5">Large ribosomal subunit protein bL25</fullName>
    </recommendedName>
    <alternativeName>
        <fullName evidence="5">General stress protein CTC</fullName>
    </alternativeName>
</protein>
<accession>A0A1G2DM69</accession>
<dbReference type="GO" id="GO:0008097">
    <property type="term" value="F:5S rRNA binding"/>
    <property type="evidence" value="ECO:0007669"/>
    <property type="project" value="InterPro"/>
</dbReference>
<name>A0A1G2DM69_9BACT</name>
<dbReference type="InterPro" id="IPR020056">
    <property type="entry name" value="Rbsml_bL25/Gln-tRNA_synth_N"/>
</dbReference>
<dbReference type="Pfam" id="PF01386">
    <property type="entry name" value="Ribosomal_L25p"/>
    <property type="match status" value="1"/>
</dbReference>
<dbReference type="InterPro" id="IPR011035">
    <property type="entry name" value="Ribosomal_bL25/Gln-tRNA_synth"/>
</dbReference>
<keyword evidence="2 5" id="KW-0694">RNA-binding</keyword>
<keyword evidence="1 5" id="KW-0699">rRNA-binding</keyword>
<dbReference type="GO" id="GO:0003735">
    <property type="term" value="F:structural constituent of ribosome"/>
    <property type="evidence" value="ECO:0007669"/>
    <property type="project" value="InterPro"/>
</dbReference>
<dbReference type="GO" id="GO:0006412">
    <property type="term" value="P:translation"/>
    <property type="evidence" value="ECO:0007669"/>
    <property type="project" value="UniProtKB-UniRule"/>
</dbReference>
<dbReference type="InterPro" id="IPR037121">
    <property type="entry name" value="Ribosomal_bL25_C"/>
</dbReference>
<dbReference type="Proteomes" id="UP000177573">
    <property type="component" value="Unassembled WGS sequence"/>
</dbReference>
<evidence type="ECO:0000256" key="6">
    <source>
        <dbReference type="SAM" id="MobiDB-lite"/>
    </source>
</evidence>
<evidence type="ECO:0000256" key="5">
    <source>
        <dbReference type="HAMAP-Rule" id="MF_01334"/>
    </source>
</evidence>
<comment type="subunit">
    <text evidence="5">Part of the 50S ribosomal subunit; part of the 5S rRNA/L5/L18/L25 subcomplex. Contacts the 5S rRNA. Binds to the 5S rRNA independently of L5 and L18.</text>
</comment>
<evidence type="ECO:0000256" key="4">
    <source>
        <dbReference type="ARBA" id="ARBA00023274"/>
    </source>
</evidence>
<feature type="compositionally biased region" description="Basic and acidic residues" evidence="6">
    <location>
        <begin position="221"/>
        <end position="236"/>
    </location>
</feature>
<dbReference type="EMBL" id="MHLR01000025">
    <property type="protein sequence ID" value="OGZ14666.1"/>
    <property type="molecule type" value="Genomic_DNA"/>
</dbReference>
<sequence length="259" mass="28215">MCAGAFFICTFFLLWYYCPMLTLAAQERNVFGKALKKERKRGSLPAVFYGRTEKATPISVPFADFLKLWKNVGESSVIALEYPGKKDLNVLINDVSFDPVRGEPIHVDFYVVESDRAVEVTVPLEFTGVAPAVKELGGTLVKVLHEVEVSALPKDLPSEILVDISLLTMLTSRILVRDLKLPGGITVLQEQDEIVALVSTTKEEVDVPEKVFDATAIEVEKKGKKEEEGAEGEGKEVSAGGKSSSGGKDPSAKKAPTKK</sequence>
<dbReference type="InterPro" id="IPR020930">
    <property type="entry name" value="Ribosomal_uL5_bac-type"/>
</dbReference>
<evidence type="ECO:0000313" key="9">
    <source>
        <dbReference type="EMBL" id="OGZ14666.1"/>
    </source>
</evidence>
<dbReference type="InterPro" id="IPR020057">
    <property type="entry name" value="Ribosomal_bL25_b-dom"/>
</dbReference>
<comment type="function">
    <text evidence="5">This is one of the proteins that binds to the 5S RNA in the ribosome where it forms part of the central protuberance.</text>
</comment>
<organism evidence="9 10">
    <name type="scientific">Candidatus Lloydbacteria bacterium RIFCSPLOWO2_02_FULL_51_11</name>
    <dbReference type="NCBI Taxonomy" id="1798667"/>
    <lineage>
        <taxon>Bacteria</taxon>
        <taxon>Candidatus Lloydiibacteriota</taxon>
    </lineage>
</organism>
<evidence type="ECO:0000256" key="3">
    <source>
        <dbReference type="ARBA" id="ARBA00022980"/>
    </source>
</evidence>
<dbReference type="STRING" id="1798667.A3J08_01115"/>
<dbReference type="CDD" id="cd00495">
    <property type="entry name" value="Ribosomal_L25_TL5_CTC"/>
    <property type="match status" value="1"/>
</dbReference>
<gene>
    <name evidence="5" type="primary">rplY</name>
    <name evidence="5" type="synonym">ctc</name>
    <name evidence="9" type="ORF">A3J08_01115</name>
</gene>